<name>A0A814RP22_9BILA</name>
<organism evidence="1 2">
    <name type="scientific">Brachionus calyciflorus</name>
    <dbReference type="NCBI Taxonomy" id="104777"/>
    <lineage>
        <taxon>Eukaryota</taxon>
        <taxon>Metazoa</taxon>
        <taxon>Spiralia</taxon>
        <taxon>Gnathifera</taxon>
        <taxon>Rotifera</taxon>
        <taxon>Eurotatoria</taxon>
        <taxon>Monogononta</taxon>
        <taxon>Pseudotrocha</taxon>
        <taxon>Ploima</taxon>
        <taxon>Brachionidae</taxon>
        <taxon>Brachionus</taxon>
    </lineage>
</organism>
<sequence length="101" mass="11752">MNIVNQDFGYLVDQLCTINHPDVLENQDTMFADLDFSFMSTDAVNFKDDLLVDKFKDIIIGDENVNEWSLNFTQKNGYNYYSNGYCYVVDRPKRDLVDKAS</sequence>
<protein>
    <submittedName>
        <fullName evidence="1">Uncharacterized protein</fullName>
    </submittedName>
</protein>
<evidence type="ECO:0000313" key="2">
    <source>
        <dbReference type="Proteomes" id="UP000663879"/>
    </source>
</evidence>
<reference evidence="1" key="1">
    <citation type="submission" date="2021-02" db="EMBL/GenBank/DDBJ databases">
        <authorList>
            <person name="Nowell W R."/>
        </authorList>
    </citation>
    <scope>NUCLEOTIDE SEQUENCE</scope>
    <source>
        <strain evidence="1">Ploen Becks lab</strain>
    </source>
</reference>
<dbReference type="EMBL" id="CAJNOC010010131">
    <property type="protein sequence ID" value="CAF1136825.1"/>
    <property type="molecule type" value="Genomic_DNA"/>
</dbReference>
<gene>
    <name evidence="1" type="ORF">OXX778_LOCUS22724</name>
</gene>
<accession>A0A814RP22</accession>
<evidence type="ECO:0000313" key="1">
    <source>
        <dbReference type="EMBL" id="CAF1136825.1"/>
    </source>
</evidence>
<proteinExistence type="predicted"/>
<comment type="caution">
    <text evidence="1">The sequence shown here is derived from an EMBL/GenBank/DDBJ whole genome shotgun (WGS) entry which is preliminary data.</text>
</comment>
<dbReference type="Proteomes" id="UP000663879">
    <property type="component" value="Unassembled WGS sequence"/>
</dbReference>
<dbReference type="AlphaFoldDB" id="A0A814RP22"/>
<keyword evidence="2" id="KW-1185">Reference proteome</keyword>